<reference evidence="1" key="2">
    <citation type="submission" date="2025-09" db="UniProtKB">
        <authorList>
            <consortium name="Ensembl"/>
        </authorList>
    </citation>
    <scope>IDENTIFICATION</scope>
</reference>
<keyword evidence="2" id="KW-1185">Reference proteome</keyword>
<dbReference type="PANTHER" id="PTHR23336">
    <property type="entry name" value="ZINC FINGER CW-TYPE COILED-COIL DOMAIN PROTEIN 3"/>
    <property type="match status" value="1"/>
</dbReference>
<dbReference type="AlphaFoldDB" id="A0A8C0ANZ0"/>
<sequence>GTEGRGAPAGPHRPCPRTGLAGVPQAVVCFKKKIHTDLLSNIASHHSVTAKLFFIDVVELRGHLCLTLMDNKTGMTPHRVYRTLSFGFTEKAVKSASMRLGKDAIIFTKTGRVLGVGQLSQTFMDCVCGETQNGIFSWLKKMIVTEGSVPSLEAILEHTVFNTREELLAQFSAIPGKKGMHILIGNIRSTKVLHSQKMVPEFPGPEVEYSLQVS</sequence>
<dbReference type="PANTHER" id="PTHR23336:SF22">
    <property type="entry name" value="MORC FAMILY CW-TYPE ZINC FINGER PROTEIN 4"/>
    <property type="match status" value="1"/>
</dbReference>
<dbReference type="Proteomes" id="UP000694555">
    <property type="component" value="Unplaced"/>
</dbReference>
<dbReference type="GO" id="GO:0005654">
    <property type="term" value="C:nucleoplasm"/>
    <property type="evidence" value="ECO:0007669"/>
    <property type="project" value="TreeGrafter"/>
</dbReference>
<evidence type="ECO:0000313" key="1">
    <source>
        <dbReference type="Ensembl" id="ENSBJAP00000002870.1"/>
    </source>
</evidence>
<evidence type="ECO:0000313" key="2">
    <source>
        <dbReference type="Proteomes" id="UP000694555"/>
    </source>
</evidence>
<dbReference type="Ensembl" id="ENSBJAT00000002945.1">
    <property type="protein sequence ID" value="ENSBJAP00000002870.1"/>
    <property type="gene ID" value="ENSBJAG00000002068.1"/>
</dbReference>
<dbReference type="GO" id="GO:0016887">
    <property type="term" value="F:ATP hydrolysis activity"/>
    <property type="evidence" value="ECO:0007669"/>
    <property type="project" value="InterPro"/>
</dbReference>
<proteinExistence type="predicted"/>
<organism evidence="1 2">
    <name type="scientific">Buteo japonicus</name>
    <dbReference type="NCBI Taxonomy" id="224669"/>
    <lineage>
        <taxon>Eukaryota</taxon>
        <taxon>Metazoa</taxon>
        <taxon>Chordata</taxon>
        <taxon>Craniata</taxon>
        <taxon>Vertebrata</taxon>
        <taxon>Euteleostomi</taxon>
        <taxon>Archelosauria</taxon>
        <taxon>Archosauria</taxon>
        <taxon>Dinosauria</taxon>
        <taxon>Saurischia</taxon>
        <taxon>Theropoda</taxon>
        <taxon>Coelurosauria</taxon>
        <taxon>Aves</taxon>
        <taxon>Neognathae</taxon>
        <taxon>Neoaves</taxon>
        <taxon>Telluraves</taxon>
        <taxon>Accipitrimorphae</taxon>
        <taxon>Accipitriformes</taxon>
        <taxon>Accipitridae</taxon>
        <taxon>Accipitrinae</taxon>
        <taxon>Buteo</taxon>
    </lineage>
</organism>
<protein>
    <submittedName>
        <fullName evidence="1">Uncharacterized protein</fullName>
    </submittedName>
</protein>
<accession>A0A8C0ANZ0</accession>
<reference evidence="1" key="1">
    <citation type="submission" date="2025-08" db="UniProtKB">
        <authorList>
            <consortium name="Ensembl"/>
        </authorList>
    </citation>
    <scope>IDENTIFICATION</scope>
</reference>
<dbReference type="InterPro" id="IPR045261">
    <property type="entry name" value="MORC_ATPase"/>
</dbReference>
<name>A0A8C0ANZ0_9AVES</name>